<evidence type="ECO:0000313" key="2">
    <source>
        <dbReference type="Proteomes" id="UP000215509"/>
    </source>
</evidence>
<comment type="caution">
    <text evidence="1">The sequence shown here is derived from an EMBL/GenBank/DDBJ whole genome shotgun (WGS) entry which is preliminary data.</text>
</comment>
<dbReference type="EMBL" id="NMQW01000036">
    <property type="protein sequence ID" value="OXM83986.1"/>
    <property type="molecule type" value="Genomic_DNA"/>
</dbReference>
<evidence type="ECO:0000313" key="1">
    <source>
        <dbReference type="EMBL" id="OXM83986.1"/>
    </source>
</evidence>
<dbReference type="Pfam" id="PF08761">
    <property type="entry name" value="dUTPase_2"/>
    <property type="match status" value="2"/>
</dbReference>
<dbReference type="OrthoDB" id="5506143at2"/>
<proteinExistence type="predicted"/>
<dbReference type="PIRSF" id="PIRSF030140">
    <property type="entry name" value="UCP030140"/>
    <property type="match status" value="1"/>
</dbReference>
<dbReference type="AlphaFoldDB" id="A0A229UKR2"/>
<organism evidence="1 2">
    <name type="scientific">Paenibacillus rigui</name>
    <dbReference type="NCBI Taxonomy" id="554312"/>
    <lineage>
        <taxon>Bacteria</taxon>
        <taxon>Bacillati</taxon>
        <taxon>Bacillota</taxon>
        <taxon>Bacilli</taxon>
        <taxon>Bacillales</taxon>
        <taxon>Paenibacillaceae</taxon>
        <taxon>Paenibacillus</taxon>
    </lineage>
</organism>
<dbReference type="Proteomes" id="UP000215509">
    <property type="component" value="Unassembled WGS sequence"/>
</dbReference>
<protein>
    <submittedName>
        <fullName evidence="1">dUTPase</fullName>
    </submittedName>
</protein>
<sequence>MNLSKLFEMQRELDEKIIKEKGLQDMDRLPYLILALQVELGECANEWRGFKYWSNEREPRTSVADTKYKPITGDPLEGFLSHKVRNPLLEEYVDCLIFILSIGLTQGYNESIPALGRNVYKYKTDEITSHFSTVFRAISDFEFRPNEGDYMRIWMSILGLGEMLGFTCEQIEQAYMDLI</sequence>
<dbReference type="RefSeq" id="WP_094017232.1">
    <property type="nucleotide sequence ID" value="NZ_NMQW01000036.1"/>
</dbReference>
<dbReference type="SUPFAM" id="SSF101386">
    <property type="entry name" value="all-alpha NTP pyrophosphatases"/>
    <property type="match status" value="1"/>
</dbReference>
<keyword evidence="2" id="KW-1185">Reference proteome</keyword>
<dbReference type="InterPro" id="IPR016947">
    <property type="entry name" value="UCP030140"/>
</dbReference>
<gene>
    <name evidence="1" type="ORF">CF651_23015</name>
</gene>
<dbReference type="InterPro" id="IPR014871">
    <property type="entry name" value="dUTPase/dCTP_pyrophosphatase"/>
</dbReference>
<reference evidence="1 2" key="1">
    <citation type="submission" date="2017-07" db="EMBL/GenBank/DDBJ databases">
        <title>Genome sequencing and assembly of Paenibacillus rigui.</title>
        <authorList>
            <person name="Mayilraj S."/>
        </authorList>
    </citation>
    <scope>NUCLEOTIDE SEQUENCE [LARGE SCALE GENOMIC DNA]</scope>
    <source>
        <strain evidence="1 2">JCM 16352</strain>
    </source>
</reference>
<accession>A0A229UKR2</accession>
<name>A0A229UKR2_9BACL</name>
<dbReference type="Gene3D" id="1.10.4010.10">
    <property type="entry name" value="Type II deoxyuridine triphosphatase"/>
    <property type="match status" value="1"/>
</dbReference>
<dbReference type="CDD" id="cd11527">
    <property type="entry name" value="NTP-PPase_dUTPase"/>
    <property type="match status" value="1"/>
</dbReference>